<evidence type="ECO:0000313" key="3">
    <source>
        <dbReference type="Proteomes" id="UP000438448"/>
    </source>
</evidence>
<keyword evidence="1" id="KW-1133">Transmembrane helix</keyword>
<proteinExistence type="predicted"/>
<keyword evidence="1" id="KW-0812">Transmembrane</keyword>
<evidence type="ECO:0008006" key="4">
    <source>
        <dbReference type="Google" id="ProtNLM"/>
    </source>
</evidence>
<comment type="caution">
    <text evidence="2">The sequence shown here is derived from an EMBL/GenBank/DDBJ whole genome shotgun (WGS) entry which is preliminary data.</text>
</comment>
<sequence>MAGTDMEHAETSGVVTKVDPAEVPSAAFGWSGESRTTFKVAGVVVIVILLAMLFENQQHADTGWIGYIYLIGFAAVIAAILIRDAVTKNKPK</sequence>
<dbReference type="AlphaFoldDB" id="A0A7K0CYQ4"/>
<reference evidence="2 3" key="1">
    <citation type="submission" date="2019-10" db="EMBL/GenBank/DDBJ databases">
        <title>Nocardia macrotermitis sp. nov. and Nocardia aurantia sp. nov., isolated from the gut of fungus growing-termite Macrotermes natalensis.</title>
        <authorList>
            <person name="Benndorf R."/>
            <person name="Schwitalla J."/>
            <person name="Martin K."/>
            <person name="De Beer W."/>
            <person name="Kaster A.-K."/>
            <person name="Vollmers J."/>
            <person name="Poulsen M."/>
            <person name="Beemelmanns C."/>
        </authorList>
    </citation>
    <scope>NUCLEOTIDE SEQUENCE [LARGE SCALE GENOMIC DNA]</scope>
    <source>
        <strain evidence="2 3">RB20</strain>
    </source>
</reference>
<accession>A0A7K0CYQ4</accession>
<feature type="transmembrane region" description="Helical" evidence="1">
    <location>
        <begin position="36"/>
        <end position="54"/>
    </location>
</feature>
<dbReference type="InterPro" id="IPR024341">
    <property type="entry name" value="DUF2631"/>
</dbReference>
<dbReference type="Proteomes" id="UP000438448">
    <property type="component" value="Unassembled WGS sequence"/>
</dbReference>
<keyword evidence="3" id="KW-1185">Reference proteome</keyword>
<dbReference type="RefSeq" id="WP_319944612.1">
    <property type="nucleotide sequence ID" value="NZ_WEGK01000003.1"/>
</dbReference>
<dbReference type="EMBL" id="WEGK01000003">
    <property type="protein sequence ID" value="MQY18558.1"/>
    <property type="molecule type" value="Genomic_DNA"/>
</dbReference>
<protein>
    <recommendedName>
        <fullName evidence="4">DUF2631 domain-containing protein</fullName>
    </recommendedName>
</protein>
<gene>
    <name evidence="2" type="ORF">NRB20_16370</name>
</gene>
<evidence type="ECO:0000256" key="1">
    <source>
        <dbReference type="SAM" id="Phobius"/>
    </source>
</evidence>
<organism evidence="2 3">
    <name type="scientific">Nocardia macrotermitis</name>
    <dbReference type="NCBI Taxonomy" id="2585198"/>
    <lineage>
        <taxon>Bacteria</taxon>
        <taxon>Bacillati</taxon>
        <taxon>Actinomycetota</taxon>
        <taxon>Actinomycetes</taxon>
        <taxon>Mycobacteriales</taxon>
        <taxon>Nocardiaceae</taxon>
        <taxon>Nocardia</taxon>
    </lineage>
</organism>
<keyword evidence="1" id="KW-0472">Membrane</keyword>
<feature type="transmembrane region" description="Helical" evidence="1">
    <location>
        <begin position="66"/>
        <end position="86"/>
    </location>
</feature>
<evidence type="ECO:0000313" key="2">
    <source>
        <dbReference type="EMBL" id="MQY18558.1"/>
    </source>
</evidence>
<name>A0A7K0CYQ4_9NOCA</name>
<dbReference type="Pfam" id="PF10939">
    <property type="entry name" value="DUF2631"/>
    <property type="match status" value="1"/>
</dbReference>